<dbReference type="PROSITE" id="PS51257">
    <property type="entry name" value="PROKAR_LIPOPROTEIN"/>
    <property type="match status" value="1"/>
</dbReference>
<evidence type="ECO:0000256" key="2">
    <source>
        <dbReference type="SAM" id="SignalP"/>
    </source>
</evidence>
<organism evidence="3 4">
    <name type="scientific">Nocardioides aromaticivorans</name>
    <dbReference type="NCBI Taxonomy" id="200618"/>
    <lineage>
        <taxon>Bacteria</taxon>
        <taxon>Bacillati</taxon>
        <taxon>Actinomycetota</taxon>
        <taxon>Actinomycetes</taxon>
        <taxon>Propionibacteriales</taxon>
        <taxon>Nocardioidaceae</taxon>
        <taxon>Nocardioides</taxon>
    </lineage>
</organism>
<dbReference type="EMBL" id="JACBZM010000001">
    <property type="protein sequence ID" value="NYI42991.1"/>
    <property type="molecule type" value="Genomic_DNA"/>
</dbReference>
<name>A0A7Z0CIU3_9ACTN</name>
<feature type="region of interest" description="Disordered" evidence="1">
    <location>
        <begin position="26"/>
        <end position="66"/>
    </location>
</feature>
<feature type="signal peptide" evidence="2">
    <location>
        <begin position="1"/>
        <end position="18"/>
    </location>
</feature>
<dbReference type="AlphaFoldDB" id="A0A7Z0CIU3"/>
<keyword evidence="2" id="KW-0732">Signal</keyword>
<gene>
    <name evidence="3" type="ORF">BJ993_000071</name>
</gene>
<sequence length="189" mass="20167">MPIRRAIALLAGASLAVALTGCDKDDAEPPASATGSTVPTATPAPTTLPTSSITCSSPKPEGPFTYSTDREELEALAPLIGDPVVFDSTFDDVDADELGLLIERGFVDPDGDTNGSPSMWEFHEFLCEHPEVRAIGFIPGALPGDEQAIASLQTVYADVLSDTLRKDARAFCRSTPDRTLRGHLECFWD</sequence>
<reference evidence="3 4" key="1">
    <citation type="submission" date="2020-07" db="EMBL/GenBank/DDBJ databases">
        <title>Sequencing the genomes of 1000 actinobacteria strains.</title>
        <authorList>
            <person name="Klenk H.-P."/>
        </authorList>
    </citation>
    <scope>NUCLEOTIDE SEQUENCE [LARGE SCALE GENOMIC DNA]</scope>
    <source>
        <strain evidence="3 4">DSM 15131</strain>
    </source>
</reference>
<feature type="chain" id="PRO_5039041684" evidence="2">
    <location>
        <begin position="19"/>
        <end position="189"/>
    </location>
</feature>
<dbReference type="RefSeq" id="WP_179647322.1">
    <property type="nucleotide sequence ID" value="NZ_JACBZM010000001.1"/>
</dbReference>
<protein>
    <submittedName>
        <fullName evidence="3">Uncharacterized protein</fullName>
    </submittedName>
</protein>
<evidence type="ECO:0000313" key="3">
    <source>
        <dbReference type="EMBL" id="NYI42991.1"/>
    </source>
</evidence>
<comment type="caution">
    <text evidence="3">The sequence shown here is derived from an EMBL/GenBank/DDBJ whole genome shotgun (WGS) entry which is preliminary data.</text>
</comment>
<evidence type="ECO:0000256" key="1">
    <source>
        <dbReference type="SAM" id="MobiDB-lite"/>
    </source>
</evidence>
<accession>A0A7Z0CIU3</accession>
<proteinExistence type="predicted"/>
<feature type="compositionally biased region" description="Low complexity" evidence="1">
    <location>
        <begin position="29"/>
        <end position="54"/>
    </location>
</feature>
<evidence type="ECO:0000313" key="4">
    <source>
        <dbReference type="Proteomes" id="UP000562045"/>
    </source>
</evidence>
<dbReference type="Proteomes" id="UP000562045">
    <property type="component" value="Unassembled WGS sequence"/>
</dbReference>